<keyword evidence="9" id="KW-0378">Hydrolase</keyword>
<feature type="transmembrane region" description="Helical" evidence="7">
    <location>
        <begin position="188"/>
        <end position="210"/>
    </location>
</feature>
<feature type="domain" description="Rhodopsin" evidence="8">
    <location>
        <begin position="55"/>
        <end position="287"/>
    </location>
</feature>
<dbReference type="PANTHER" id="PTHR33048">
    <property type="entry name" value="PTH11-LIKE INTEGRAL MEMBRANE PROTEIN (AFU_ORTHOLOGUE AFUA_5G11245)"/>
    <property type="match status" value="1"/>
</dbReference>
<keyword evidence="10" id="KW-1185">Reference proteome</keyword>
<evidence type="ECO:0000256" key="6">
    <source>
        <dbReference type="SAM" id="MobiDB-lite"/>
    </source>
</evidence>
<evidence type="ECO:0000313" key="10">
    <source>
        <dbReference type="Proteomes" id="UP001321760"/>
    </source>
</evidence>
<evidence type="ECO:0000259" key="8">
    <source>
        <dbReference type="Pfam" id="PF20684"/>
    </source>
</evidence>
<feature type="region of interest" description="Disordered" evidence="6">
    <location>
        <begin position="296"/>
        <end position="316"/>
    </location>
</feature>
<sequence>MASAPSPDADPTAMVGLMPPPPGVTPDFYRTTPVQVSFIVVFAVTFTLATLALILRLYTRAWIVKSISLDEPLLFTAWGVTLAFFIESLKAMPAGFGRNLWDVTGLQLLGYLERLLTLALTYIWPPTLTKLSILVLYWRINPDKIFRGCIIATAVVLIGYTVVFTALFSGPCNPLLGTPESQVCLNNIAVSQAVLNIVTDGIIIALPIPTIHSLQMPFKQRLSVGFILALGSAACIASIVRVAYVRAMVDNPDFTFTQCSAAVWSLLEMNLGILCNSLATLKPFLRRHLPSLLSMSRTTANSGHGTPGGSYGKASKGTGSKIWGQSYKLGSVAGGSTSHGTRSKDEKDGVVVVNHQFSVDYDTRKGNGPHSVTTGKGDSTESILALQYPTTQGAQGV</sequence>
<feature type="compositionally biased region" description="Polar residues" evidence="6">
    <location>
        <begin position="370"/>
        <end position="380"/>
    </location>
</feature>
<comment type="subcellular location">
    <subcellularLocation>
        <location evidence="1">Membrane</location>
        <topology evidence="1">Multi-pass membrane protein</topology>
    </subcellularLocation>
</comment>
<name>A0AAV9GCA8_9PEZI</name>
<keyword evidence="4 7" id="KW-0472">Membrane</keyword>
<dbReference type="Proteomes" id="UP001321760">
    <property type="component" value="Unassembled WGS sequence"/>
</dbReference>
<dbReference type="AlphaFoldDB" id="A0AAV9GCA8"/>
<proteinExistence type="inferred from homology"/>
<keyword evidence="3 7" id="KW-1133">Transmembrane helix</keyword>
<evidence type="ECO:0000256" key="5">
    <source>
        <dbReference type="ARBA" id="ARBA00038359"/>
    </source>
</evidence>
<evidence type="ECO:0000256" key="2">
    <source>
        <dbReference type="ARBA" id="ARBA00022692"/>
    </source>
</evidence>
<evidence type="ECO:0000313" key="9">
    <source>
        <dbReference type="EMBL" id="KAK4446096.1"/>
    </source>
</evidence>
<dbReference type="Pfam" id="PF20684">
    <property type="entry name" value="Fung_rhodopsin"/>
    <property type="match status" value="1"/>
</dbReference>
<evidence type="ECO:0000256" key="1">
    <source>
        <dbReference type="ARBA" id="ARBA00004141"/>
    </source>
</evidence>
<dbReference type="GO" id="GO:0004177">
    <property type="term" value="F:aminopeptidase activity"/>
    <property type="evidence" value="ECO:0007669"/>
    <property type="project" value="UniProtKB-KW"/>
</dbReference>
<gene>
    <name evidence="9" type="ORF">QBC34DRAFT_151479</name>
</gene>
<dbReference type="GO" id="GO:0016020">
    <property type="term" value="C:membrane"/>
    <property type="evidence" value="ECO:0007669"/>
    <property type="project" value="UniProtKB-SubCell"/>
</dbReference>
<accession>A0AAV9GCA8</accession>
<organism evidence="9 10">
    <name type="scientific">Podospora aff. communis PSN243</name>
    <dbReference type="NCBI Taxonomy" id="3040156"/>
    <lineage>
        <taxon>Eukaryota</taxon>
        <taxon>Fungi</taxon>
        <taxon>Dikarya</taxon>
        <taxon>Ascomycota</taxon>
        <taxon>Pezizomycotina</taxon>
        <taxon>Sordariomycetes</taxon>
        <taxon>Sordariomycetidae</taxon>
        <taxon>Sordariales</taxon>
        <taxon>Podosporaceae</taxon>
        <taxon>Podospora</taxon>
    </lineage>
</organism>
<reference evidence="9" key="2">
    <citation type="submission" date="2023-05" db="EMBL/GenBank/DDBJ databases">
        <authorList>
            <consortium name="Lawrence Berkeley National Laboratory"/>
            <person name="Steindorff A."/>
            <person name="Hensen N."/>
            <person name="Bonometti L."/>
            <person name="Westerberg I."/>
            <person name="Brannstrom I.O."/>
            <person name="Guillou S."/>
            <person name="Cros-Aarteil S."/>
            <person name="Calhoun S."/>
            <person name="Haridas S."/>
            <person name="Kuo A."/>
            <person name="Mondo S."/>
            <person name="Pangilinan J."/>
            <person name="Riley R."/>
            <person name="Labutti K."/>
            <person name="Andreopoulos B."/>
            <person name="Lipzen A."/>
            <person name="Chen C."/>
            <person name="Yanf M."/>
            <person name="Daum C."/>
            <person name="Ng V."/>
            <person name="Clum A."/>
            <person name="Ohm R."/>
            <person name="Martin F."/>
            <person name="Silar P."/>
            <person name="Natvig D."/>
            <person name="Lalanne C."/>
            <person name="Gautier V."/>
            <person name="Ament-Velasquez S.L."/>
            <person name="Kruys A."/>
            <person name="Hutchinson M.I."/>
            <person name="Powell A.J."/>
            <person name="Barry K."/>
            <person name="Miller A.N."/>
            <person name="Grigoriev I.V."/>
            <person name="Debuchy R."/>
            <person name="Gladieux P."/>
            <person name="Thoren M.H."/>
            <person name="Johannesson H."/>
        </authorList>
    </citation>
    <scope>NUCLEOTIDE SEQUENCE</scope>
    <source>
        <strain evidence="9">PSN243</strain>
    </source>
</reference>
<reference evidence="9" key="1">
    <citation type="journal article" date="2023" name="Mol. Phylogenet. Evol.">
        <title>Genome-scale phylogeny and comparative genomics of the fungal order Sordariales.</title>
        <authorList>
            <person name="Hensen N."/>
            <person name="Bonometti L."/>
            <person name="Westerberg I."/>
            <person name="Brannstrom I.O."/>
            <person name="Guillou S."/>
            <person name="Cros-Aarteil S."/>
            <person name="Calhoun S."/>
            <person name="Haridas S."/>
            <person name="Kuo A."/>
            <person name="Mondo S."/>
            <person name="Pangilinan J."/>
            <person name="Riley R."/>
            <person name="LaButti K."/>
            <person name="Andreopoulos B."/>
            <person name="Lipzen A."/>
            <person name="Chen C."/>
            <person name="Yan M."/>
            <person name="Daum C."/>
            <person name="Ng V."/>
            <person name="Clum A."/>
            <person name="Steindorff A."/>
            <person name="Ohm R.A."/>
            <person name="Martin F."/>
            <person name="Silar P."/>
            <person name="Natvig D.O."/>
            <person name="Lalanne C."/>
            <person name="Gautier V."/>
            <person name="Ament-Velasquez S.L."/>
            <person name="Kruys A."/>
            <person name="Hutchinson M.I."/>
            <person name="Powell A.J."/>
            <person name="Barry K."/>
            <person name="Miller A.N."/>
            <person name="Grigoriev I.V."/>
            <person name="Debuchy R."/>
            <person name="Gladieux P."/>
            <person name="Hiltunen Thoren M."/>
            <person name="Johannesson H."/>
        </authorList>
    </citation>
    <scope>NUCLEOTIDE SEQUENCE</scope>
    <source>
        <strain evidence="9">PSN243</strain>
    </source>
</reference>
<dbReference type="InterPro" id="IPR049326">
    <property type="entry name" value="Rhodopsin_dom_fungi"/>
</dbReference>
<feature type="transmembrane region" description="Helical" evidence="7">
    <location>
        <begin position="67"/>
        <end position="86"/>
    </location>
</feature>
<dbReference type="InterPro" id="IPR052337">
    <property type="entry name" value="SAT4-like"/>
</dbReference>
<evidence type="ECO:0000256" key="3">
    <source>
        <dbReference type="ARBA" id="ARBA00022989"/>
    </source>
</evidence>
<evidence type="ECO:0000256" key="4">
    <source>
        <dbReference type="ARBA" id="ARBA00023136"/>
    </source>
</evidence>
<feature type="transmembrane region" description="Helical" evidence="7">
    <location>
        <begin position="145"/>
        <end position="168"/>
    </location>
</feature>
<dbReference type="EMBL" id="MU865959">
    <property type="protein sequence ID" value="KAK4446096.1"/>
    <property type="molecule type" value="Genomic_DNA"/>
</dbReference>
<feature type="transmembrane region" description="Helical" evidence="7">
    <location>
        <begin position="36"/>
        <end position="55"/>
    </location>
</feature>
<protein>
    <submittedName>
        <fullName evidence="9">Puromycin-sensitive aminopeptidase</fullName>
    </submittedName>
</protein>
<keyword evidence="9" id="KW-0645">Protease</keyword>
<keyword evidence="9" id="KW-0031">Aminopeptidase</keyword>
<feature type="transmembrane region" description="Helical" evidence="7">
    <location>
        <begin position="222"/>
        <end position="244"/>
    </location>
</feature>
<comment type="similarity">
    <text evidence="5">Belongs to the SAT4 family.</text>
</comment>
<evidence type="ECO:0000256" key="7">
    <source>
        <dbReference type="SAM" id="Phobius"/>
    </source>
</evidence>
<comment type="caution">
    <text evidence="9">The sequence shown here is derived from an EMBL/GenBank/DDBJ whole genome shotgun (WGS) entry which is preliminary data.</text>
</comment>
<keyword evidence="2 7" id="KW-0812">Transmembrane</keyword>
<dbReference type="PANTHER" id="PTHR33048:SF129">
    <property type="entry name" value="INTEGRAL MEMBRANE PROTEIN-RELATED"/>
    <property type="match status" value="1"/>
</dbReference>
<feature type="region of interest" description="Disordered" evidence="6">
    <location>
        <begin position="360"/>
        <end position="380"/>
    </location>
</feature>